<gene>
    <name evidence="5" type="ORF">DFQ59_103306</name>
</gene>
<dbReference type="Pfam" id="PF13185">
    <property type="entry name" value="GAF_2"/>
    <property type="match status" value="1"/>
</dbReference>
<comment type="caution">
    <text evidence="5">The sequence shown here is derived from an EMBL/GenBank/DDBJ whole genome shotgun (WGS) entry which is preliminary data.</text>
</comment>
<dbReference type="SUPFAM" id="SSF55785">
    <property type="entry name" value="PYP-like sensor domain (PAS domain)"/>
    <property type="match status" value="3"/>
</dbReference>
<sequence>MGFPPGRPGSYPAPHTQWMGMDSTQHFRQIIDAVDSPVFVIQVGDSGRFTYLDVNEAVAHATGLRREDFLGRAPEELPAHSGLQAAAFRANYERCLEAGETVRYRERLVVNGEEGWWLTRLTPVRDETGRITRIIGSSINATDRQRIEDRFRLITETIDDVFWIGTPGLGQVLYVNPAYEQVFGRSCDGLYASPHSFLEAIHPDDREAIRKRVSAFPPLQWESEYRIVRPDGAVRWVRDRGFPVPEREGGSGLIAGLTTDITLQKQAERALEESEEKFRRISQSALDAILMIDDRGRLTYWNPAAQRIFGYAEHEVLGRNLHRMLAPERYHETHREAFAAFTAHGTGAAIGKTLELEALRKDGTEFPMELSVSSLQVDGRWHAVGVLRDITGRRRAEETLRRTNRALRTLSACNEALVRARDEDGLRREICRTLVETGGYRLAWIGEAETGGEQRIVPVASAGTDGDRSYLDGIAIHWGEGLLGAGPSGTAIRSGRTQVVRDTATDPCFAPWRGMALAHGFHASLVVPLLDQGRAYGVLNVYAADAEAFDAQEIGLMEELAGDITFGLRSLRIARERDAANAALQKVLLQTIEAVALTVEKRDPYTAGHQQRVAALAVAIAEEMGLDGQRIEGIRIGGLIHDIGKITVPAEYLARPGALSEAEFLVIRAHPEVGYEIMKGVESPWPLSLMILQHHERLDGSGYPQGLEGDGILLEARILAVADVVEAMASHRPYRPALGLEPALKEIQAGRGIRFDTRVVDACIRLFRERDYRLD</sequence>
<evidence type="ECO:0000259" key="2">
    <source>
        <dbReference type="PROSITE" id="PS50113"/>
    </source>
</evidence>
<feature type="domain" description="PAS" evidence="1">
    <location>
        <begin position="147"/>
        <end position="213"/>
    </location>
</feature>
<dbReference type="InterPro" id="IPR013767">
    <property type="entry name" value="PAS_fold"/>
</dbReference>
<dbReference type="PROSITE" id="PS50113">
    <property type="entry name" value="PAC"/>
    <property type="match status" value="3"/>
</dbReference>
<dbReference type="InterPro" id="IPR000014">
    <property type="entry name" value="PAS"/>
</dbReference>
<feature type="domain" description="PAC" evidence="2">
    <location>
        <begin position="352"/>
        <end position="402"/>
    </location>
</feature>
<dbReference type="Pfam" id="PF13487">
    <property type="entry name" value="HD_5"/>
    <property type="match status" value="1"/>
</dbReference>
<dbReference type="PANTHER" id="PTHR43155">
    <property type="entry name" value="CYCLIC DI-GMP PHOSPHODIESTERASE PA4108-RELATED"/>
    <property type="match status" value="1"/>
</dbReference>
<dbReference type="Pfam" id="PF00989">
    <property type="entry name" value="PAS"/>
    <property type="match status" value="1"/>
</dbReference>
<dbReference type="PROSITE" id="PS50112">
    <property type="entry name" value="PAS"/>
    <property type="match status" value="3"/>
</dbReference>
<dbReference type="InterPro" id="IPR029016">
    <property type="entry name" value="GAF-like_dom_sf"/>
</dbReference>
<dbReference type="PROSITE" id="PS51832">
    <property type="entry name" value="HD_GYP"/>
    <property type="match status" value="1"/>
</dbReference>
<dbReference type="GO" id="GO:0016740">
    <property type="term" value="F:transferase activity"/>
    <property type="evidence" value="ECO:0007669"/>
    <property type="project" value="UniProtKB-KW"/>
</dbReference>
<keyword evidence="6" id="KW-1185">Reference proteome</keyword>
<feature type="domain" description="PAS" evidence="1">
    <location>
        <begin position="274"/>
        <end position="328"/>
    </location>
</feature>
<dbReference type="SUPFAM" id="SSF109604">
    <property type="entry name" value="HD-domain/PDEase-like"/>
    <property type="match status" value="1"/>
</dbReference>
<dbReference type="GO" id="GO:0008081">
    <property type="term" value="F:phosphoric diester hydrolase activity"/>
    <property type="evidence" value="ECO:0007669"/>
    <property type="project" value="UniProtKB-ARBA"/>
</dbReference>
<dbReference type="InterPro" id="IPR037522">
    <property type="entry name" value="HD_GYP_dom"/>
</dbReference>
<name>A0A369CDP2_9GAMM</name>
<reference evidence="5 6" key="1">
    <citation type="submission" date="2018-07" db="EMBL/GenBank/DDBJ databases">
        <title>Genomic Encyclopedia of Type Strains, Phase IV (KMG-IV): sequencing the most valuable type-strain genomes for metagenomic binning, comparative biology and taxonomic classification.</title>
        <authorList>
            <person name="Goeker M."/>
        </authorList>
    </citation>
    <scope>NUCLEOTIDE SEQUENCE [LARGE SCALE GENOMIC DNA]</scope>
    <source>
        <strain evidence="5 6">DSM 26407</strain>
    </source>
</reference>
<feature type="domain" description="PAS" evidence="1">
    <location>
        <begin position="23"/>
        <end position="72"/>
    </location>
</feature>
<dbReference type="InterPro" id="IPR000700">
    <property type="entry name" value="PAS-assoc_C"/>
</dbReference>
<evidence type="ECO:0000259" key="3">
    <source>
        <dbReference type="PROSITE" id="PS51831"/>
    </source>
</evidence>
<dbReference type="InterPro" id="IPR013656">
    <property type="entry name" value="PAS_4"/>
</dbReference>
<dbReference type="CDD" id="cd00077">
    <property type="entry name" value="HDc"/>
    <property type="match status" value="1"/>
</dbReference>
<evidence type="ECO:0000259" key="4">
    <source>
        <dbReference type="PROSITE" id="PS51832"/>
    </source>
</evidence>
<dbReference type="SUPFAM" id="SSF55781">
    <property type="entry name" value="GAF domain-like"/>
    <property type="match status" value="1"/>
</dbReference>
<feature type="domain" description="HD-GYP" evidence="4">
    <location>
        <begin position="584"/>
        <end position="775"/>
    </location>
</feature>
<evidence type="ECO:0000313" key="6">
    <source>
        <dbReference type="Proteomes" id="UP000252707"/>
    </source>
</evidence>
<dbReference type="InterPro" id="IPR006674">
    <property type="entry name" value="HD_domain"/>
</dbReference>
<dbReference type="Pfam" id="PF08448">
    <property type="entry name" value="PAS_4"/>
    <property type="match status" value="1"/>
</dbReference>
<dbReference type="SMART" id="SM00086">
    <property type="entry name" value="PAC"/>
    <property type="match status" value="3"/>
</dbReference>
<dbReference type="NCBIfam" id="TIGR00229">
    <property type="entry name" value="sensory_box"/>
    <property type="match status" value="3"/>
</dbReference>
<dbReference type="SMART" id="SM00065">
    <property type="entry name" value="GAF"/>
    <property type="match status" value="1"/>
</dbReference>
<dbReference type="InterPro" id="IPR001610">
    <property type="entry name" value="PAC"/>
</dbReference>
<organism evidence="5 6">
    <name type="scientific">Thioalbus denitrificans</name>
    <dbReference type="NCBI Taxonomy" id="547122"/>
    <lineage>
        <taxon>Bacteria</taxon>
        <taxon>Pseudomonadati</taxon>
        <taxon>Pseudomonadota</taxon>
        <taxon>Gammaproteobacteria</taxon>
        <taxon>Chromatiales</taxon>
        <taxon>Ectothiorhodospiraceae</taxon>
        <taxon>Thioalbus</taxon>
    </lineage>
</organism>
<dbReference type="InterPro" id="IPR003018">
    <property type="entry name" value="GAF"/>
</dbReference>
<evidence type="ECO:0000259" key="1">
    <source>
        <dbReference type="PROSITE" id="PS50112"/>
    </source>
</evidence>
<accession>A0A369CDP2</accession>
<dbReference type="PANTHER" id="PTHR43155:SF2">
    <property type="entry name" value="CYCLIC DI-GMP PHOSPHODIESTERASE PA4108"/>
    <property type="match status" value="1"/>
</dbReference>
<dbReference type="Gene3D" id="3.30.450.20">
    <property type="entry name" value="PAS domain"/>
    <property type="match status" value="3"/>
</dbReference>
<dbReference type="OrthoDB" id="9802066at2"/>
<dbReference type="InterPro" id="IPR003607">
    <property type="entry name" value="HD/PDEase_dom"/>
</dbReference>
<dbReference type="InterPro" id="IPR013655">
    <property type="entry name" value="PAS_fold_3"/>
</dbReference>
<feature type="domain" description="HD" evidence="3">
    <location>
        <begin position="606"/>
        <end position="728"/>
    </location>
</feature>
<feature type="domain" description="PAC" evidence="2">
    <location>
        <begin position="221"/>
        <end position="273"/>
    </location>
</feature>
<dbReference type="SMART" id="SM00471">
    <property type="entry name" value="HDc"/>
    <property type="match status" value="1"/>
</dbReference>
<keyword evidence="5" id="KW-0808">Transferase</keyword>
<dbReference type="Gene3D" id="1.10.3210.10">
    <property type="entry name" value="Hypothetical protein af1432"/>
    <property type="match status" value="1"/>
</dbReference>
<dbReference type="EMBL" id="QPJY01000003">
    <property type="protein sequence ID" value="RCX31338.1"/>
    <property type="molecule type" value="Genomic_DNA"/>
</dbReference>
<dbReference type="PROSITE" id="PS51831">
    <property type="entry name" value="HD"/>
    <property type="match status" value="1"/>
</dbReference>
<dbReference type="GO" id="GO:0006355">
    <property type="term" value="P:regulation of DNA-templated transcription"/>
    <property type="evidence" value="ECO:0007669"/>
    <property type="project" value="InterPro"/>
</dbReference>
<protein>
    <submittedName>
        <fullName evidence="5">PAS domain S-box-containing protein/putative nucleotidyltransferase with HDIG domain</fullName>
    </submittedName>
</protein>
<proteinExistence type="predicted"/>
<dbReference type="SMART" id="SM00091">
    <property type="entry name" value="PAS"/>
    <property type="match status" value="3"/>
</dbReference>
<evidence type="ECO:0000313" key="5">
    <source>
        <dbReference type="EMBL" id="RCX31338.1"/>
    </source>
</evidence>
<dbReference type="Proteomes" id="UP000252707">
    <property type="component" value="Unassembled WGS sequence"/>
</dbReference>
<dbReference type="Gene3D" id="3.30.450.40">
    <property type="match status" value="1"/>
</dbReference>
<dbReference type="AlphaFoldDB" id="A0A369CDP2"/>
<feature type="domain" description="PAC" evidence="2">
    <location>
        <begin position="100"/>
        <end position="153"/>
    </location>
</feature>
<dbReference type="CDD" id="cd00130">
    <property type="entry name" value="PAS"/>
    <property type="match status" value="3"/>
</dbReference>
<dbReference type="InterPro" id="IPR035965">
    <property type="entry name" value="PAS-like_dom_sf"/>
</dbReference>
<dbReference type="Pfam" id="PF08447">
    <property type="entry name" value="PAS_3"/>
    <property type="match status" value="1"/>
</dbReference>